<dbReference type="InterPro" id="IPR002781">
    <property type="entry name" value="TM_pro_TauE-like"/>
</dbReference>
<protein>
    <recommendedName>
        <fullName evidence="8">Probable membrane transporter protein</fullName>
    </recommendedName>
</protein>
<feature type="transmembrane region" description="Helical" evidence="8">
    <location>
        <begin position="167"/>
        <end position="185"/>
    </location>
</feature>
<proteinExistence type="inferred from homology"/>
<evidence type="ECO:0000256" key="4">
    <source>
        <dbReference type="ARBA" id="ARBA00022475"/>
    </source>
</evidence>
<dbReference type="InterPro" id="IPR052017">
    <property type="entry name" value="TSUP"/>
</dbReference>
<sequence>MALALPATLAFLLAGTIKGTVGIGLPTASVGILSQIVSPHEAIALVCLPMVVANAWQVWRMGDVMGAARRYALFGAVLVTVLWFTTSLTATVSERVLVGGIGGVVAVFSLLNLFFVPVAIAARHDRAAQVGFGVLAGGLGGLTGIWAAPLVAYLLGRGVDKDEFVRATGLLIFLGALPLAAGFWWEGLLTPPLAGLSAAMVLPTLAGFALGEALRARLPAERFRKVVLLVFLAMGLNLIRRALF</sequence>
<feature type="transmembrane region" description="Helical" evidence="8">
    <location>
        <begin position="96"/>
        <end position="120"/>
    </location>
</feature>
<feature type="transmembrane region" description="Helical" evidence="8">
    <location>
        <begin position="43"/>
        <end position="59"/>
    </location>
</feature>
<evidence type="ECO:0000256" key="3">
    <source>
        <dbReference type="ARBA" id="ARBA00022448"/>
    </source>
</evidence>
<keyword evidence="4 8" id="KW-1003">Cell membrane</keyword>
<evidence type="ECO:0000256" key="2">
    <source>
        <dbReference type="ARBA" id="ARBA00009142"/>
    </source>
</evidence>
<keyword evidence="3" id="KW-0813">Transport</keyword>
<comment type="subcellular location">
    <subcellularLocation>
        <location evidence="1 8">Cell membrane</location>
        <topology evidence="1 8">Multi-pass membrane protein</topology>
    </subcellularLocation>
</comment>
<keyword evidence="5 8" id="KW-0812">Transmembrane</keyword>
<organism evidence="9 10">
    <name type="scientific">Paralimibaculum aggregatum</name>
    <dbReference type="NCBI Taxonomy" id="3036245"/>
    <lineage>
        <taxon>Bacteria</taxon>
        <taxon>Pseudomonadati</taxon>
        <taxon>Pseudomonadota</taxon>
        <taxon>Alphaproteobacteria</taxon>
        <taxon>Rhodobacterales</taxon>
        <taxon>Paracoccaceae</taxon>
        <taxon>Paralimibaculum</taxon>
    </lineage>
</organism>
<evidence type="ECO:0000256" key="7">
    <source>
        <dbReference type="ARBA" id="ARBA00023136"/>
    </source>
</evidence>
<evidence type="ECO:0000256" key="1">
    <source>
        <dbReference type="ARBA" id="ARBA00004651"/>
    </source>
</evidence>
<evidence type="ECO:0000256" key="8">
    <source>
        <dbReference type="RuleBase" id="RU363041"/>
    </source>
</evidence>
<reference evidence="9 10" key="1">
    <citation type="submission" date="2023-04" db="EMBL/GenBank/DDBJ databases">
        <title>Marinoamorphus aggregata gen. nov., sp. Nov., isolate from tissue of brittle star Ophioplocus japonicus.</title>
        <authorList>
            <person name="Kawano K."/>
            <person name="Sawayama S."/>
            <person name="Nakagawa S."/>
        </authorList>
    </citation>
    <scope>NUCLEOTIDE SEQUENCE [LARGE SCALE GENOMIC DNA]</scope>
    <source>
        <strain evidence="9 10">NKW23</strain>
    </source>
</reference>
<comment type="similarity">
    <text evidence="2 8">Belongs to the 4-toluene sulfonate uptake permease (TSUP) (TC 2.A.102) family.</text>
</comment>
<dbReference type="Proteomes" id="UP001239909">
    <property type="component" value="Unassembled WGS sequence"/>
</dbReference>
<evidence type="ECO:0000256" key="6">
    <source>
        <dbReference type="ARBA" id="ARBA00022989"/>
    </source>
</evidence>
<dbReference type="PANTHER" id="PTHR30269:SF32">
    <property type="entry name" value="MEMBRANE TRANSPORTER PROTEIN-RELATED"/>
    <property type="match status" value="1"/>
</dbReference>
<feature type="transmembrane region" description="Helical" evidence="8">
    <location>
        <begin position="192"/>
        <end position="211"/>
    </location>
</feature>
<comment type="caution">
    <text evidence="9">The sequence shown here is derived from an EMBL/GenBank/DDBJ whole genome shotgun (WGS) entry which is preliminary data.</text>
</comment>
<dbReference type="EMBL" id="BSYI01000024">
    <property type="protein sequence ID" value="GMG83772.1"/>
    <property type="molecule type" value="Genomic_DNA"/>
</dbReference>
<dbReference type="Pfam" id="PF01925">
    <property type="entry name" value="TauE"/>
    <property type="match status" value="1"/>
</dbReference>
<accession>A0ABQ6LLB3</accession>
<evidence type="ECO:0000313" key="10">
    <source>
        <dbReference type="Proteomes" id="UP001239909"/>
    </source>
</evidence>
<keyword evidence="10" id="KW-1185">Reference proteome</keyword>
<keyword evidence="7 8" id="KW-0472">Membrane</keyword>
<feature type="transmembrane region" description="Helical" evidence="8">
    <location>
        <begin position="71"/>
        <end position="90"/>
    </location>
</feature>
<feature type="transmembrane region" description="Helical" evidence="8">
    <location>
        <begin position="223"/>
        <end position="239"/>
    </location>
</feature>
<dbReference type="PANTHER" id="PTHR30269">
    <property type="entry name" value="TRANSMEMBRANE PROTEIN YFCA"/>
    <property type="match status" value="1"/>
</dbReference>
<gene>
    <name evidence="9" type="ORF">LNKW23_29860</name>
</gene>
<keyword evidence="6 8" id="KW-1133">Transmembrane helix</keyword>
<feature type="transmembrane region" description="Helical" evidence="8">
    <location>
        <begin position="132"/>
        <end position="155"/>
    </location>
</feature>
<name>A0ABQ6LLB3_9RHOB</name>
<evidence type="ECO:0000256" key="5">
    <source>
        <dbReference type="ARBA" id="ARBA00022692"/>
    </source>
</evidence>
<evidence type="ECO:0000313" key="9">
    <source>
        <dbReference type="EMBL" id="GMG83772.1"/>
    </source>
</evidence>